<protein>
    <submittedName>
        <fullName evidence="2">Uncharacterized protein</fullName>
    </submittedName>
</protein>
<evidence type="ECO:0000313" key="3">
    <source>
        <dbReference type="Proteomes" id="UP000076532"/>
    </source>
</evidence>
<feature type="compositionally biased region" description="Basic residues" evidence="1">
    <location>
        <begin position="52"/>
        <end position="65"/>
    </location>
</feature>
<feature type="region of interest" description="Disordered" evidence="1">
    <location>
        <begin position="1"/>
        <end position="108"/>
    </location>
</feature>
<organism evidence="2 3">
    <name type="scientific">Athelia psychrophila</name>
    <dbReference type="NCBI Taxonomy" id="1759441"/>
    <lineage>
        <taxon>Eukaryota</taxon>
        <taxon>Fungi</taxon>
        <taxon>Dikarya</taxon>
        <taxon>Basidiomycota</taxon>
        <taxon>Agaricomycotina</taxon>
        <taxon>Agaricomycetes</taxon>
        <taxon>Agaricomycetidae</taxon>
        <taxon>Atheliales</taxon>
        <taxon>Atheliaceae</taxon>
        <taxon>Athelia</taxon>
    </lineage>
</organism>
<proteinExistence type="predicted"/>
<dbReference type="EMBL" id="KV417794">
    <property type="protein sequence ID" value="KZP06298.1"/>
    <property type="molecule type" value="Genomic_DNA"/>
</dbReference>
<gene>
    <name evidence="2" type="ORF">FIBSPDRAFT_876678</name>
</gene>
<dbReference type="AlphaFoldDB" id="A0A167WND4"/>
<feature type="non-terminal residue" evidence="2">
    <location>
        <position position="123"/>
    </location>
</feature>
<keyword evidence="3" id="KW-1185">Reference proteome</keyword>
<evidence type="ECO:0000313" key="2">
    <source>
        <dbReference type="EMBL" id="KZP06298.1"/>
    </source>
</evidence>
<accession>A0A167WND4</accession>
<evidence type="ECO:0000256" key="1">
    <source>
        <dbReference type="SAM" id="MobiDB-lite"/>
    </source>
</evidence>
<feature type="compositionally biased region" description="Basic residues" evidence="1">
    <location>
        <begin position="99"/>
        <end position="108"/>
    </location>
</feature>
<sequence length="123" mass="13951">MSQPPSPSRAPSAASHHSDYKPEPDHAHDKETNHQPRRGRSLSLSSDEPRRGSRSRGRAAHHPSRTSKTVREPWKSARGKLGECGSRSQRKGAGSGGWPRRRRRARTRRQSVCGWIWTWTSRL</sequence>
<name>A0A167WND4_9AGAM</name>
<feature type="compositionally biased region" description="Basic and acidic residues" evidence="1">
    <location>
        <begin position="16"/>
        <end position="34"/>
    </location>
</feature>
<reference evidence="2 3" key="1">
    <citation type="journal article" date="2016" name="Mol. Biol. Evol.">
        <title>Comparative Genomics of Early-Diverging Mushroom-Forming Fungi Provides Insights into the Origins of Lignocellulose Decay Capabilities.</title>
        <authorList>
            <person name="Nagy L.G."/>
            <person name="Riley R."/>
            <person name="Tritt A."/>
            <person name="Adam C."/>
            <person name="Daum C."/>
            <person name="Floudas D."/>
            <person name="Sun H."/>
            <person name="Yadav J.S."/>
            <person name="Pangilinan J."/>
            <person name="Larsson K.H."/>
            <person name="Matsuura K."/>
            <person name="Barry K."/>
            <person name="Labutti K."/>
            <person name="Kuo R."/>
            <person name="Ohm R.A."/>
            <person name="Bhattacharya S.S."/>
            <person name="Shirouzu T."/>
            <person name="Yoshinaga Y."/>
            <person name="Martin F.M."/>
            <person name="Grigoriev I.V."/>
            <person name="Hibbett D.S."/>
        </authorList>
    </citation>
    <scope>NUCLEOTIDE SEQUENCE [LARGE SCALE GENOMIC DNA]</scope>
    <source>
        <strain evidence="2 3">CBS 109695</strain>
    </source>
</reference>
<dbReference type="Proteomes" id="UP000076532">
    <property type="component" value="Unassembled WGS sequence"/>
</dbReference>